<gene>
    <name evidence="5" type="ORF">GTP41_17340</name>
</gene>
<keyword evidence="3" id="KW-0812">Transmembrane</keyword>
<dbReference type="RefSeq" id="WP_161026830.1">
    <property type="nucleotide sequence ID" value="NZ_WWCJ01000012.1"/>
</dbReference>
<comment type="catalytic activity">
    <reaction evidence="2">
        <text>2 GTP = 3',3'-c-di-GMP + 2 diphosphate</text>
        <dbReference type="Rhea" id="RHEA:24898"/>
        <dbReference type="ChEBI" id="CHEBI:33019"/>
        <dbReference type="ChEBI" id="CHEBI:37565"/>
        <dbReference type="ChEBI" id="CHEBI:58805"/>
        <dbReference type="EC" id="2.7.7.65"/>
    </reaction>
</comment>
<feature type="transmembrane region" description="Helical" evidence="3">
    <location>
        <begin position="36"/>
        <end position="58"/>
    </location>
</feature>
<protein>
    <recommendedName>
        <fullName evidence="1">diguanylate cyclase</fullName>
        <ecNumber evidence="1">2.7.7.65</ecNumber>
    </recommendedName>
</protein>
<dbReference type="Gene3D" id="3.30.70.270">
    <property type="match status" value="1"/>
</dbReference>
<feature type="domain" description="GGDEF" evidence="4">
    <location>
        <begin position="170"/>
        <end position="300"/>
    </location>
</feature>
<dbReference type="EC" id="2.7.7.65" evidence="1"/>
<name>A0A6N9HK24_9BURK</name>
<dbReference type="EMBL" id="WWCJ01000012">
    <property type="protein sequence ID" value="MYN03860.1"/>
    <property type="molecule type" value="Genomic_DNA"/>
</dbReference>
<dbReference type="GO" id="GO:0052621">
    <property type="term" value="F:diguanylate cyclase activity"/>
    <property type="evidence" value="ECO:0007669"/>
    <property type="project" value="UniProtKB-EC"/>
</dbReference>
<dbReference type="InterPro" id="IPR000160">
    <property type="entry name" value="GGDEF_dom"/>
</dbReference>
<accession>A0A6N9HK24</accession>
<dbReference type="InterPro" id="IPR043128">
    <property type="entry name" value="Rev_trsase/Diguanyl_cyclase"/>
</dbReference>
<evidence type="ECO:0000256" key="3">
    <source>
        <dbReference type="SAM" id="Phobius"/>
    </source>
</evidence>
<dbReference type="Pfam" id="PF00990">
    <property type="entry name" value="GGDEF"/>
    <property type="match status" value="1"/>
</dbReference>
<evidence type="ECO:0000256" key="2">
    <source>
        <dbReference type="ARBA" id="ARBA00034247"/>
    </source>
</evidence>
<sequence length="303" mass="33196">MLNLHRHSLAAAALAVLACLLLYAGAGTPKPAADWHWMDILAEGGMALVAGLWFVMTLSSRPGGLVTRLLAGGLAAVMLGSWADCLDEFFRIDKGAAWDNWLEALLPFGMLVLTAGIYYWRHEQFLVNDHLAKRERLFRQHRAFDRVTQLADAAYLRHQIGLEQERDPGGQCALVMLDIDGFHRINRAHGQREGDRVLQAVGHMLLLNLRNEDLLCRYAGDRFALLLPGMDDHAARQLAQHLCTMVAMMRHHGPHGALPVTLRYACTPAQGEADSLLARVSAALEGGAMPRAATVAAPHADPA</sequence>
<reference evidence="5 6" key="1">
    <citation type="submission" date="2019-12" db="EMBL/GenBank/DDBJ databases">
        <title>Novel species isolated from a subtropical stream in China.</title>
        <authorList>
            <person name="Lu H."/>
        </authorList>
    </citation>
    <scope>NUCLEOTIDE SEQUENCE [LARGE SCALE GENOMIC DNA]</scope>
    <source>
        <strain evidence="5 6">DS3</strain>
    </source>
</reference>
<dbReference type="PROSITE" id="PS50887">
    <property type="entry name" value="GGDEF"/>
    <property type="match status" value="1"/>
</dbReference>
<evidence type="ECO:0000313" key="5">
    <source>
        <dbReference type="EMBL" id="MYN03860.1"/>
    </source>
</evidence>
<dbReference type="GO" id="GO:1902201">
    <property type="term" value="P:negative regulation of bacterial-type flagellum-dependent cell motility"/>
    <property type="evidence" value="ECO:0007669"/>
    <property type="project" value="TreeGrafter"/>
</dbReference>
<dbReference type="GO" id="GO:0043709">
    <property type="term" value="P:cell adhesion involved in single-species biofilm formation"/>
    <property type="evidence" value="ECO:0007669"/>
    <property type="project" value="TreeGrafter"/>
</dbReference>
<dbReference type="Proteomes" id="UP000448575">
    <property type="component" value="Unassembled WGS sequence"/>
</dbReference>
<dbReference type="CDD" id="cd01949">
    <property type="entry name" value="GGDEF"/>
    <property type="match status" value="1"/>
</dbReference>
<dbReference type="SUPFAM" id="SSF55073">
    <property type="entry name" value="Nucleotide cyclase"/>
    <property type="match status" value="1"/>
</dbReference>
<dbReference type="SMART" id="SM00267">
    <property type="entry name" value="GGDEF"/>
    <property type="match status" value="1"/>
</dbReference>
<dbReference type="NCBIfam" id="TIGR00254">
    <property type="entry name" value="GGDEF"/>
    <property type="match status" value="1"/>
</dbReference>
<keyword evidence="3" id="KW-1133">Transmembrane helix</keyword>
<dbReference type="PROSITE" id="PS51257">
    <property type="entry name" value="PROKAR_LIPOPROTEIN"/>
    <property type="match status" value="1"/>
</dbReference>
<dbReference type="AlphaFoldDB" id="A0A6N9HK24"/>
<evidence type="ECO:0000256" key="1">
    <source>
        <dbReference type="ARBA" id="ARBA00012528"/>
    </source>
</evidence>
<evidence type="ECO:0000313" key="6">
    <source>
        <dbReference type="Proteomes" id="UP000448575"/>
    </source>
</evidence>
<dbReference type="GO" id="GO:0005886">
    <property type="term" value="C:plasma membrane"/>
    <property type="evidence" value="ECO:0007669"/>
    <property type="project" value="TreeGrafter"/>
</dbReference>
<comment type="caution">
    <text evidence="5">The sequence shown here is derived from an EMBL/GenBank/DDBJ whole genome shotgun (WGS) entry which is preliminary data.</text>
</comment>
<evidence type="ECO:0000259" key="4">
    <source>
        <dbReference type="PROSITE" id="PS50887"/>
    </source>
</evidence>
<feature type="transmembrane region" description="Helical" evidence="3">
    <location>
        <begin position="102"/>
        <end position="120"/>
    </location>
</feature>
<feature type="transmembrane region" description="Helical" evidence="3">
    <location>
        <begin position="65"/>
        <end position="82"/>
    </location>
</feature>
<dbReference type="PANTHER" id="PTHR45138">
    <property type="entry name" value="REGULATORY COMPONENTS OF SENSORY TRANSDUCTION SYSTEM"/>
    <property type="match status" value="1"/>
</dbReference>
<proteinExistence type="predicted"/>
<dbReference type="InterPro" id="IPR029787">
    <property type="entry name" value="Nucleotide_cyclase"/>
</dbReference>
<dbReference type="PANTHER" id="PTHR45138:SF9">
    <property type="entry name" value="DIGUANYLATE CYCLASE DGCM-RELATED"/>
    <property type="match status" value="1"/>
</dbReference>
<keyword evidence="3" id="KW-0472">Membrane</keyword>
<dbReference type="InterPro" id="IPR050469">
    <property type="entry name" value="Diguanylate_Cyclase"/>
</dbReference>
<organism evidence="5 6">
    <name type="scientific">Pseudoduganella guangdongensis</name>
    <dbReference type="NCBI Taxonomy" id="2692179"/>
    <lineage>
        <taxon>Bacteria</taxon>
        <taxon>Pseudomonadati</taxon>
        <taxon>Pseudomonadota</taxon>
        <taxon>Betaproteobacteria</taxon>
        <taxon>Burkholderiales</taxon>
        <taxon>Oxalobacteraceae</taxon>
        <taxon>Telluria group</taxon>
        <taxon>Pseudoduganella</taxon>
    </lineage>
</organism>
<keyword evidence="6" id="KW-1185">Reference proteome</keyword>